<reference evidence="1 2" key="1">
    <citation type="journal article" date="2019" name="Sci. Rep.">
        <title>Orb-weaving spider Araneus ventricosus genome elucidates the spidroin gene catalogue.</title>
        <authorList>
            <person name="Kono N."/>
            <person name="Nakamura H."/>
            <person name="Ohtoshi R."/>
            <person name="Moran D.A.P."/>
            <person name="Shinohara A."/>
            <person name="Yoshida Y."/>
            <person name="Fujiwara M."/>
            <person name="Mori M."/>
            <person name="Tomita M."/>
            <person name="Arakawa K."/>
        </authorList>
    </citation>
    <scope>NUCLEOTIDE SEQUENCE [LARGE SCALE GENOMIC DNA]</scope>
</reference>
<comment type="caution">
    <text evidence="1">The sequence shown here is derived from an EMBL/GenBank/DDBJ whole genome shotgun (WGS) entry which is preliminary data.</text>
</comment>
<name>A0A4Y2LSD2_ARAVE</name>
<feature type="non-terminal residue" evidence="1">
    <location>
        <position position="22"/>
    </location>
</feature>
<evidence type="ECO:0000313" key="1">
    <source>
        <dbReference type="EMBL" id="GBN16990.1"/>
    </source>
</evidence>
<gene>
    <name evidence="1" type="ORF">AVEN_21134_1</name>
</gene>
<dbReference type="EMBL" id="BGPR01200673">
    <property type="protein sequence ID" value="GBN16990.1"/>
    <property type="molecule type" value="Genomic_DNA"/>
</dbReference>
<dbReference type="Proteomes" id="UP000499080">
    <property type="component" value="Unassembled WGS sequence"/>
</dbReference>
<protein>
    <submittedName>
        <fullName evidence="1">Uncharacterized protein</fullName>
    </submittedName>
</protein>
<dbReference type="AlphaFoldDB" id="A0A4Y2LSD2"/>
<organism evidence="1 2">
    <name type="scientific">Araneus ventricosus</name>
    <name type="common">Orbweaver spider</name>
    <name type="synonym">Epeira ventricosa</name>
    <dbReference type="NCBI Taxonomy" id="182803"/>
    <lineage>
        <taxon>Eukaryota</taxon>
        <taxon>Metazoa</taxon>
        <taxon>Ecdysozoa</taxon>
        <taxon>Arthropoda</taxon>
        <taxon>Chelicerata</taxon>
        <taxon>Arachnida</taxon>
        <taxon>Araneae</taxon>
        <taxon>Araneomorphae</taxon>
        <taxon>Entelegynae</taxon>
        <taxon>Araneoidea</taxon>
        <taxon>Araneidae</taxon>
        <taxon>Araneus</taxon>
    </lineage>
</organism>
<accession>A0A4Y2LSD2</accession>
<sequence>MFTWNAAVEELIRFQDPFLLDG</sequence>
<evidence type="ECO:0000313" key="2">
    <source>
        <dbReference type="Proteomes" id="UP000499080"/>
    </source>
</evidence>
<keyword evidence="2" id="KW-1185">Reference proteome</keyword>
<proteinExistence type="predicted"/>